<accession>A0A0N0XSP0</accession>
<reference evidence="3" key="1">
    <citation type="submission" date="2015-07" db="EMBL/GenBank/DDBJ databases">
        <authorList>
            <person name="Ju K.-S."/>
            <person name="Doroghazi J.R."/>
            <person name="Metcalf W.W."/>
        </authorList>
    </citation>
    <scope>NUCLEOTIDE SEQUENCE [LARGE SCALE GENOMIC DNA]</scope>
    <source>
        <strain evidence="3">NRRL ISP-5002</strain>
    </source>
</reference>
<gene>
    <name evidence="2" type="ORF">ADL29_35990</name>
</gene>
<comment type="caution">
    <text evidence="2">The sequence shown here is derived from an EMBL/GenBank/DDBJ whole genome shotgun (WGS) entry which is preliminary data.</text>
</comment>
<protein>
    <submittedName>
        <fullName evidence="2">Uncharacterized protein</fullName>
    </submittedName>
</protein>
<dbReference type="Proteomes" id="UP000037982">
    <property type="component" value="Unassembled WGS sequence"/>
</dbReference>
<feature type="region of interest" description="Disordered" evidence="1">
    <location>
        <begin position="14"/>
        <end position="131"/>
    </location>
</feature>
<feature type="compositionally biased region" description="Basic residues" evidence="1">
    <location>
        <begin position="57"/>
        <end position="79"/>
    </location>
</feature>
<organism evidence="2 3">
    <name type="scientific">Streptomyces chattanoogensis</name>
    <dbReference type="NCBI Taxonomy" id="66876"/>
    <lineage>
        <taxon>Bacteria</taxon>
        <taxon>Bacillati</taxon>
        <taxon>Actinomycetota</taxon>
        <taxon>Actinomycetes</taxon>
        <taxon>Kitasatosporales</taxon>
        <taxon>Streptomycetaceae</taxon>
        <taxon>Streptomyces</taxon>
    </lineage>
</organism>
<name>A0A0N0XSP0_9ACTN</name>
<evidence type="ECO:0000313" key="3">
    <source>
        <dbReference type="Proteomes" id="UP000037982"/>
    </source>
</evidence>
<dbReference type="EMBL" id="LGKG01000189">
    <property type="protein sequence ID" value="KPC59184.1"/>
    <property type="molecule type" value="Genomic_DNA"/>
</dbReference>
<evidence type="ECO:0000313" key="2">
    <source>
        <dbReference type="EMBL" id="KPC59184.1"/>
    </source>
</evidence>
<evidence type="ECO:0000256" key="1">
    <source>
        <dbReference type="SAM" id="MobiDB-lite"/>
    </source>
</evidence>
<dbReference type="AlphaFoldDB" id="A0A0N0XSP0"/>
<keyword evidence="3" id="KW-1185">Reference proteome</keyword>
<sequence length="131" mass="14967">MAITLLSDTREAYPCDRSLGDEQGNMASFPVITPETWRVHHRNTEGRLGGGDDAERHRHSHHSRHNRHNRRGRYARRRAPSPLPYPPHPCHRRSRLCAGRGDRGARCAHPCVPGRRGTQVRRQRPGGLLRP</sequence>
<proteinExistence type="predicted"/>